<dbReference type="SUPFAM" id="SSF52777">
    <property type="entry name" value="CoA-dependent acyltransferases"/>
    <property type="match status" value="1"/>
</dbReference>
<dbReference type="PANTHER" id="PTHR31642">
    <property type="entry name" value="TRICHOTHECENE 3-O-ACETYLTRANSFERASE"/>
    <property type="match status" value="1"/>
</dbReference>
<sequence length="276" mass="31543">MSAIIKETLCVKPARPSKHIQIPLSNCDITLPPIYSGFIYFFKNVLKKDNFMNVQKLLTSLEDVLNDYYPLAGTLKNLPDGRTIIGCNDRGIQFIIAECSDITISQLEEKNWEHAATPYGLMTSAIMPNKIDPILFTIQYTTFSDGSVALGFANHHHVMDGFGLFTFIENWGRRARLEPINPPIHDRNLIRASGNPSTYVSYEYYVGKPIERRFSNEQKSITTKIFRFSHDDLKRLRDYYSTGIPSGSWISTNDALVAHFWRTTTRARNINLNYSC</sequence>
<dbReference type="Proteomes" id="UP000266673">
    <property type="component" value="Unassembled WGS sequence"/>
</dbReference>
<dbReference type="OrthoDB" id="671439at2759"/>
<comment type="caution">
    <text evidence="2">The sequence shown here is derived from an EMBL/GenBank/DDBJ whole genome shotgun (WGS) entry which is preliminary data.</text>
</comment>
<dbReference type="STRING" id="44941.A0A397W9J0"/>
<evidence type="ECO:0000313" key="2">
    <source>
        <dbReference type="EMBL" id="RIB30357.1"/>
    </source>
</evidence>
<evidence type="ECO:0000256" key="1">
    <source>
        <dbReference type="ARBA" id="ARBA00022679"/>
    </source>
</evidence>
<dbReference type="Pfam" id="PF02458">
    <property type="entry name" value="Transferase"/>
    <property type="match status" value="1"/>
</dbReference>
<dbReference type="AlphaFoldDB" id="A0A397W9J0"/>
<dbReference type="InterPro" id="IPR050317">
    <property type="entry name" value="Plant_Fungal_Acyltransferase"/>
</dbReference>
<name>A0A397W9J0_9GLOM</name>
<evidence type="ECO:0000313" key="3">
    <source>
        <dbReference type="Proteomes" id="UP000266673"/>
    </source>
</evidence>
<organism evidence="2 3">
    <name type="scientific">Gigaspora rosea</name>
    <dbReference type="NCBI Taxonomy" id="44941"/>
    <lineage>
        <taxon>Eukaryota</taxon>
        <taxon>Fungi</taxon>
        <taxon>Fungi incertae sedis</taxon>
        <taxon>Mucoromycota</taxon>
        <taxon>Glomeromycotina</taxon>
        <taxon>Glomeromycetes</taxon>
        <taxon>Diversisporales</taxon>
        <taxon>Gigasporaceae</taxon>
        <taxon>Gigaspora</taxon>
    </lineage>
</organism>
<protein>
    <submittedName>
        <fullName evidence="2">Transferase</fullName>
    </submittedName>
</protein>
<dbReference type="Gene3D" id="3.30.559.10">
    <property type="entry name" value="Chloramphenicol acetyltransferase-like domain"/>
    <property type="match status" value="2"/>
</dbReference>
<gene>
    <name evidence="2" type="ORF">C2G38_284019</name>
</gene>
<keyword evidence="1 2" id="KW-0808">Transferase</keyword>
<dbReference type="InterPro" id="IPR023213">
    <property type="entry name" value="CAT-like_dom_sf"/>
</dbReference>
<keyword evidence="3" id="KW-1185">Reference proteome</keyword>
<accession>A0A397W9J0</accession>
<dbReference type="PANTHER" id="PTHR31642:SF310">
    <property type="entry name" value="FATTY ALCOHOL:CAFFEOYL-COA ACYLTRANSFERASE"/>
    <property type="match status" value="1"/>
</dbReference>
<reference evidence="2 3" key="1">
    <citation type="submission" date="2018-06" db="EMBL/GenBank/DDBJ databases">
        <title>Comparative genomics reveals the genomic features of Rhizophagus irregularis, R. cerebriforme, R. diaphanum and Gigaspora rosea, and their symbiotic lifestyle signature.</title>
        <authorList>
            <person name="Morin E."/>
            <person name="San Clemente H."/>
            <person name="Chen E.C.H."/>
            <person name="De La Providencia I."/>
            <person name="Hainaut M."/>
            <person name="Kuo A."/>
            <person name="Kohler A."/>
            <person name="Murat C."/>
            <person name="Tang N."/>
            <person name="Roy S."/>
            <person name="Loubradou J."/>
            <person name="Henrissat B."/>
            <person name="Grigoriev I.V."/>
            <person name="Corradi N."/>
            <person name="Roux C."/>
            <person name="Martin F.M."/>
        </authorList>
    </citation>
    <scope>NUCLEOTIDE SEQUENCE [LARGE SCALE GENOMIC DNA]</scope>
    <source>
        <strain evidence="2 3">DAOM 194757</strain>
    </source>
</reference>
<dbReference type="GO" id="GO:0016747">
    <property type="term" value="F:acyltransferase activity, transferring groups other than amino-acyl groups"/>
    <property type="evidence" value="ECO:0007669"/>
    <property type="project" value="TreeGrafter"/>
</dbReference>
<proteinExistence type="predicted"/>
<dbReference type="EMBL" id="QKWP01000014">
    <property type="protein sequence ID" value="RIB30357.1"/>
    <property type="molecule type" value="Genomic_DNA"/>
</dbReference>